<comment type="caution">
    <text evidence="2">The sequence shown here is derived from an EMBL/GenBank/DDBJ whole genome shotgun (WGS) entry which is preliminary data.</text>
</comment>
<feature type="compositionally biased region" description="Polar residues" evidence="1">
    <location>
        <begin position="281"/>
        <end position="294"/>
    </location>
</feature>
<feature type="region of interest" description="Disordered" evidence="1">
    <location>
        <begin position="651"/>
        <end position="757"/>
    </location>
</feature>
<sequence length="890" mass="101449">MSIFNETILPQILDIPKTYIKAFNDDLKAARACLDKFKEEFKNGAKAREKAPQDKNVLTTLQIINEDEDEKQTNKPKTSNEHNSTEGSSEKRGSKKRSKNEVDGILSPEQDKRQKRNASVKAQSIISKQVNVNLTQKLRRENSIEKARNRQDNDDDKENTQQIPAVRIKQEKISLPPEPEKMETVSLPLNIDVKQEPNRDGLAMPPPPAPVRKTRKGAKKQTEDKSDEESQMGARSKKQSEIVPVQRTTRSSSRTTKQLENEEPVIPETRPKRTRAKKATPNASIETTQDTTIASPADKRPKRTRRRRKSSDNQKEQPEEVEQPPEIISPKEERISQPEQNTSSPILPITIKTKNKKNLTITEKSVLENGIGEQHTIEAEKAESTRIDADPVFNEAQKNVTLDLETDNENGRNNKGQRNKEEKRDLSNLNATVTISNEVDKTIVIPDADAAYDQRDLPKANMINETVVLDSRASDTISSNKTHVILDATVVIERAPMATNITEDNSLLTDDDSIEVKTPPKKPPQVQPTSAVKEKVQQFEELASRVTRTKTRALTKKDDANENQTPPDKVIKPALAPDTLTKMNNLIFNGKMPQVIQSASKITVSSQMKSFIPTSTSKLSGINKAREAAEESKKEKEDARRKKEALLEAKREMHRRKREEKMAAAAAAREAAERERRAALVAAAKEKHEKQLHADVTKLERQKEIERKRQELARKVAETEERRRAEENARQQRLEEEQKKKAEDRRKQLEEADAMKKEAALMEREIERKKREFQEKHKMKQRMEGEKIGTPLKYRMEPVYMEGGFQFLNSDEEASPVRRPEPAWSTSKNRLHMACLQDRLKTSQVDKLFSVREQTADLREIFPTIDRARLKRTSSAVWRTPPSRLAALPE</sequence>
<feature type="compositionally biased region" description="Basic and acidic residues" evidence="1">
    <location>
        <begin position="769"/>
        <end position="787"/>
    </location>
</feature>
<dbReference type="Proteomes" id="UP001497472">
    <property type="component" value="Unassembled WGS sequence"/>
</dbReference>
<dbReference type="EMBL" id="CAVLEF010000009">
    <property type="protein sequence ID" value="CAK1547830.1"/>
    <property type="molecule type" value="Genomic_DNA"/>
</dbReference>
<organism evidence="2 3">
    <name type="scientific">Leptosia nina</name>
    <dbReference type="NCBI Taxonomy" id="320188"/>
    <lineage>
        <taxon>Eukaryota</taxon>
        <taxon>Metazoa</taxon>
        <taxon>Ecdysozoa</taxon>
        <taxon>Arthropoda</taxon>
        <taxon>Hexapoda</taxon>
        <taxon>Insecta</taxon>
        <taxon>Pterygota</taxon>
        <taxon>Neoptera</taxon>
        <taxon>Endopterygota</taxon>
        <taxon>Lepidoptera</taxon>
        <taxon>Glossata</taxon>
        <taxon>Ditrysia</taxon>
        <taxon>Papilionoidea</taxon>
        <taxon>Pieridae</taxon>
        <taxon>Pierinae</taxon>
        <taxon>Leptosia</taxon>
    </lineage>
</organism>
<dbReference type="AlphaFoldDB" id="A0AAV1JHW1"/>
<feature type="region of interest" description="Disordered" evidence="1">
    <location>
        <begin position="769"/>
        <end position="789"/>
    </location>
</feature>
<evidence type="ECO:0000313" key="2">
    <source>
        <dbReference type="EMBL" id="CAK1547830.1"/>
    </source>
</evidence>
<feature type="region of interest" description="Disordered" evidence="1">
    <location>
        <begin position="399"/>
        <end position="425"/>
    </location>
</feature>
<reference evidence="2 3" key="1">
    <citation type="submission" date="2023-11" db="EMBL/GenBank/DDBJ databases">
        <authorList>
            <person name="Okamura Y."/>
        </authorList>
    </citation>
    <scope>NUCLEOTIDE SEQUENCE [LARGE SCALE GENOMIC DNA]</scope>
</reference>
<feature type="compositionally biased region" description="Basic and acidic residues" evidence="1">
    <location>
        <begin position="78"/>
        <end position="92"/>
    </location>
</feature>
<feature type="region of interest" description="Disordered" evidence="1">
    <location>
        <begin position="510"/>
        <end position="532"/>
    </location>
</feature>
<protein>
    <recommendedName>
        <fullName evidence="4">Inner centromere protein</fullName>
    </recommendedName>
</protein>
<gene>
    <name evidence="2" type="ORF">LNINA_LOCUS7272</name>
</gene>
<accession>A0AAV1JHW1</accession>
<feature type="region of interest" description="Disordered" evidence="1">
    <location>
        <begin position="63"/>
        <end position="124"/>
    </location>
</feature>
<proteinExistence type="predicted"/>
<feature type="compositionally biased region" description="Basic and acidic residues" evidence="1">
    <location>
        <begin position="670"/>
        <end position="757"/>
    </location>
</feature>
<evidence type="ECO:0008006" key="4">
    <source>
        <dbReference type="Google" id="ProtNLM"/>
    </source>
</evidence>
<keyword evidence="3" id="KW-1185">Reference proteome</keyword>
<feature type="region of interest" description="Disordered" evidence="1">
    <location>
        <begin position="137"/>
        <end position="349"/>
    </location>
</feature>
<feature type="compositionally biased region" description="Basic and acidic residues" evidence="1">
    <location>
        <begin position="138"/>
        <end position="152"/>
    </location>
</feature>
<evidence type="ECO:0000313" key="3">
    <source>
        <dbReference type="Proteomes" id="UP001497472"/>
    </source>
</evidence>
<feature type="compositionally biased region" description="Basic residues" evidence="1">
    <location>
        <begin position="300"/>
        <end position="309"/>
    </location>
</feature>
<evidence type="ECO:0000256" key="1">
    <source>
        <dbReference type="SAM" id="MobiDB-lite"/>
    </source>
</evidence>
<feature type="region of interest" description="Disordered" evidence="1">
    <location>
        <begin position="547"/>
        <end position="572"/>
    </location>
</feature>
<feature type="compositionally biased region" description="Low complexity" evidence="1">
    <location>
        <begin position="247"/>
        <end position="256"/>
    </location>
</feature>
<feature type="compositionally biased region" description="Basic and acidic residues" evidence="1">
    <location>
        <begin position="168"/>
        <end position="183"/>
    </location>
</feature>
<name>A0AAV1JHW1_9NEOP</name>